<keyword evidence="4 6" id="KW-1133">Transmembrane helix</keyword>
<dbReference type="GO" id="GO:0016020">
    <property type="term" value="C:membrane"/>
    <property type="evidence" value="ECO:0007669"/>
    <property type="project" value="UniProtKB-SubCell"/>
</dbReference>
<feature type="transmembrane region" description="Helical" evidence="6">
    <location>
        <begin position="225"/>
        <end position="243"/>
    </location>
</feature>
<evidence type="ECO:0000313" key="8">
    <source>
        <dbReference type="Proteomes" id="UP000000759"/>
    </source>
</evidence>
<dbReference type="InterPro" id="IPR008429">
    <property type="entry name" value="CLPTM1"/>
</dbReference>
<comment type="subcellular location">
    <subcellularLocation>
        <location evidence="1">Membrane</location>
        <topology evidence="1">Multi-pass membrane protein</topology>
    </subcellularLocation>
</comment>
<accession>B7G2C2</accession>
<feature type="non-terminal residue" evidence="7">
    <location>
        <position position="345"/>
    </location>
</feature>
<dbReference type="PANTHER" id="PTHR21347:SF0">
    <property type="entry name" value="LIPID SCRAMBLASE CLPTM1L"/>
    <property type="match status" value="1"/>
</dbReference>
<dbReference type="InParanoid" id="B7G2C2"/>
<evidence type="ECO:0000256" key="1">
    <source>
        <dbReference type="ARBA" id="ARBA00004141"/>
    </source>
</evidence>
<feature type="transmembrane region" description="Helical" evidence="6">
    <location>
        <begin position="140"/>
        <end position="158"/>
    </location>
</feature>
<dbReference type="Proteomes" id="UP000000759">
    <property type="component" value="Chromosome 12"/>
</dbReference>
<gene>
    <name evidence="7" type="ORF">PHATRDRAFT_13578</name>
</gene>
<feature type="transmembrane region" description="Helical" evidence="6">
    <location>
        <begin position="249"/>
        <end position="270"/>
    </location>
</feature>
<dbReference type="KEGG" id="pti:PHATRDRAFT_13578"/>
<reference evidence="8" key="2">
    <citation type="submission" date="2008-08" db="EMBL/GenBank/DDBJ databases">
        <authorList>
            <consortium name="Diatom Consortium"/>
            <person name="Grigoriev I."/>
            <person name="Grimwood J."/>
            <person name="Kuo A."/>
            <person name="Otillar R.P."/>
            <person name="Salamov A."/>
            <person name="Detter J.C."/>
            <person name="Lindquist E."/>
            <person name="Shapiro H."/>
            <person name="Lucas S."/>
            <person name="Glavina del Rio T."/>
            <person name="Pitluck S."/>
            <person name="Rokhsar D."/>
            <person name="Bowler C."/>
        </authorList>
    </citation>
    <scope>GENOME REANNOTATION</scope>
    <source>
        <strain evidence="8">CCAP 1055/1</strain>
    </source>
</reference>
<dbReference type="PaxDb" id="2850-Phatr13578"/>
<reference evidence="7 8" key="1">
    <citation type="journal article" date="2008" name="Nature">
        <title>The Phaeodactylum genome reveals the evolutionary history of diatom genomes.</title>
        <authorList>
            <person name="Bowler C."/>
            <person name="Allen A.E."/>
            <person name="Badger J.H."/>
            <person name="Grimwood J."/>
            <person name="Jabbari K."/>
            <person name="Kuo A."/>
            <person name="Maheswari U."/>
            <person name="Martens C."/>
            <person name="Maumus F."/>
            <person name="Otillar R.P."/>
            <person name="Rayko E."/>
            <person name="Salamov A."/>
            <person name="Vandepoele K."/>
            <person name="Beszteri B."/>
            <person name="Gruber A."/>
            <person name="Heijde M."/>
            <person name="Katinka M."/>
            <person name="Mock T."/>
            <person name="Valentin K."/>
            <person name="Verret F."/>
            <person name="Berges J.A."/>
            <person name="Brownlee C."/>
            <person name="Cadoret J.P."/>
            <person name="Chiovitti A."/>
            <person name="Choi C.J."/>
            <person name="Coesel S."/>
            <person name="De Martino A."/>
            <person name="Detter J.C."/>
            <person name="Durkin C."/>
            <person name="Falciatore A."/>
            <person name="Fournet J."/>
            <person name="Haruta M."/>
            <person name="Huysman M.J."/>
            <person name="Jenkins B.D."/>
            <person name="Jiroutova K."/>
            <person name="Jorgensen R.E."/>
            <person name="Joubert Y."/>
            <person name="Kaplan A."/>
            <person name="Kroger N."/>
            <person name="Kroth P.G."/>
            <person name="La Roche J."/>
            <person name="Lindquist E."/>
            <person name="Lommer M."/>
            <person name="Martin-Jezequel V."/>
            <person name="Lopez P.J."/>
            <person name="Lucas S."/>
            <person name="Mangogna M."/>
            <person name="McGinnis K."/>
            <person name="Medlin L.K."/>
            <person name="Montsant A."/>
            <person name="Oudot-Le Secq M.P."/>
            <person name="Napoli C."/>
            <person name="Obornik M."/>
            <person name="Parker M.S."/>
            <person name="Petit J.L."/>
            <person name="Porcel B.M."/>
            <person name="Poulsen N."/>
            <person name="Robison M."/>
            <person name="Rychlewski L."/>
            <person name="Rynearson T.A."/>
            <person name="Schmutz J."/>
            <person name="Shapiro H."/>
            <person name="Siaut M."/>
            <person name="Stanley M."/>
            <person name="Sussman M.R."/>
            <person name="Taylor A.R."/>
            <person name="Vardi A."/>
            <person name="von Dassow P."/>
            <person name="Vyverman W."/>
            <person name="Willis A."/>
            <person name="Wyrwicz L.S."/>
            <person name="Rokhsar D.S."/>
            <person name="Weissenbach J."/>
            <person name="Armbrust E.V."/>
            <person name="Green B.R."/>
            <person name="Van de Peer Y."/>
            <person name="Grigoriev I.V."/>
        </authorList>
    </citation>
    <scope>NUCLEOTIDE SEQUENCE [LARGE SCALE GENOMIC DNA]</scope>
    <source>
        <strain evidence="7 8">CCAP 1055/1</strain>
    </source>
</reference>
<evidence type="ECO:0000256" key="3">
    <source>
        <dbReference type="ARBA" id="ARBA00022692"/>
    </source>
</evidence>
<evidence type="ECO:0000256" key="6">
    <source>
        <dbReference type="SAM" id="Phobius"/>
    </source>
</evidence>
<protein>
    <submittedName>
        <fullName evidence="7">Uncharacterized protein</fullName>
    </submittedName>
</protein>
<dbReference type="RefSeq" id="XP_002181354.1">
    <property type="nucleotide sequence ID" value="XM_002181318.1"/>
</dbReference>
<name>B7G2C2_PHATC</name>
<dbReference type="STRING" id="556484.B7G2C2"/>
<dbReference type="GeneID" id="7202155"/>
<evidence type="ECO:0000256" key="4">
    <source>
        <dbReference type="ARBA" id="ARBA00022989"/>
    </source>
</evidence>
<dbReference type="PANTHER" id="PTHR21347">
    <property type="entry name" value="CLEFT LIP AND PALATE ASSOCIATED TRANSMEMBRANE PROTEIN-RELATED"/>
    <property type="match status" value="1"/>
</dbReference>
<comment type="similarity">
    <text evidence="2">Belongs to the CLPTM1 family.</text>
</comment>
<proteinExistence type="inferred from homology"/>
<dbReference type="AlphaFoldDB" id="B7G2C2"/>
<dbReference type="EMBL" id="CM000614">
    <property type="protein sequence ID" value="EEC47277.1"/>
    <property type="molecule type" value="Genomic_DNA"/>
</dbReference>
<evidence type="ECO:0000313" key="7">
    <source>
        <dbReference type="EMBL" id="EEC47277.1"/>
    </source>
</evidence>
<evidence type="ECO:0000256" key="5">
    <source>
        <dbReference type="ARBA" id="ARBA00023136"/>
    </source>
</evidence>
<dbReference type="OrthoDB" id="378564at2759"/>
<keyword evidence="3 6" id="KW-0812">Transmembrane</keyword>
<evidence type="ECO:0000256" key="2">
    <source>
        <dbReference type="ARBA" id="ARBA00009310"/>
    </source>
</evidence>
<keyword evidence="5 6" id="KW-0472">Membrane</keyword>
<dbReference type="GO" id="GO:0012505">
    <property type="term" value="C:endomembrane system"/>
    <property type="evidence" value="ECO:0007669"/>
    <property type="project" value="TreeGrafter"/>
</dbReference>
<dbReference type="Pfam" id="PF05602">
    <property type="entry name" value="CLPTM1"/>
    <property type="match status" value="1"/>
</dbReference>
<keyword evidence="8" id="KW-1185">Reference proteome</keyword>
<organism evidence="7 8">
    <name type="scientific">Phaeodactylum tricornutum (strain CCAP 1055/1)</name>
    <dbReference type="NCBI Taxonomy" id="556484"/>
    <lineage>
        <taxon>Eukaryota</taxon>
        <taxon>Sar</taxon>
        <taxon>Stramenopiles</taxon>
        <taxon>Ochrophyta</taxon>
        <taxon>Bacillariophyta</taxon>
        <taxon>Bacillariophyceae</taxon>
        <taxon>Bacillariophycidae</taxon>
        <taxon>Naviculales</taxon>
        <taxon>Phaeodactylaceae</taxon>
        <taxon>Phaeodactylum</taxon>
    </lineage>
</organism>
<feature type="transmembrane region" description="Helical" evidence="6">
    <location>
        <begin position="101"/>
        <end position="120"/>
    </location>
</feature>
<sequence>MDDPTGIAFTPALHVDEIGLTSEKYIPINETLTSLPLRISFDRSDMHHQATTSSTATAGGLSPARWRLLMHLSQAIEQQTQLGFEQSDIDDVRRLIAETNVTLLAITMLASALHLLFEFLTFKSEVNFWSKNEDLTGLSVRSLFLDMIGQTVILFFLIDKDSSLLMTIPSACGCLIALWKCQRAAGLQSQLASMARKEKEHSAAARKQDLTALTIESDRIATRTLGTVLLPFVVGYTLYSLVFEEHLGWYSWLITSASSAVYALGFVLMTPQLFLNWKLKSVAHLPWRVLVYKSLNTFIDDLFSFIIRMPTMARISCFRDDVVFFIYLYQRWLYPVDASRPAEGG</sequence>
<dbReference type="eggNOG" id="KOG2489">
    <property type="taxonomic scope" value="Eukaryota"/>
</dbReference>